<feature type="coiled-coil region" evidence="1">
    <location>
        <begin position="645"/>
        <end position="675"/>
    </location>
</feature>
<name>A0A9P7UWV4_9AGAR</name>
<feature type="compositionally biased region" description="Low complexity" evidence="2">
    <location>
        <begin position="480"/>
        <end position="510"/>
    </location>
</feature>
<feature type="compositionally biased region" description="Low complexity" evidence="2">
    <location>
        <begin position="301"/>
        <end position="324"/>
    </location>
</feature>
<feature type="compositionally biased region" description="Polar residues" evidence="2">
    <location>
        <begin position="880"/>
        <end position="896"/>
    </location>
</feature>
<keyword evidence="4" id="KW-1185">Reference proteome</keyword>
<feature type="compositionally biased region" description="Low complexity" evidence="2">
    <location>
        <begin position="253"/>
        <end position="264"/>
    </location>
</feature>
<feature type="compositionally biased region" description="Polar residues" evidence="2">
    <location>
        <begin position="455"/>
        <end position="470"/>
    </location>
</feature>
<feature type="compositionally biased region" description="Low complexity" evidence="2">
    <location>
        <begin position="548"/>
        <end position="561"/>
    </location>
</feature>
<feature type="compositionally biased region" description="Low complexity" evidence="2">
    <location>
        <begin position="409"/>
        <end position="418"/>
    </location>
</feature>
<feature type="compositionally biased region" description="Low complexity" evidence="2">
    <location>
        <begin position="138"/>
        <end position="150"/>
    </location>
</feature>
<feature type="coiled-coil region" evidence="1">
    <location>
        <begin position="705"/>
        <end position="739"/>
    </location>
</feature>
<feature type="compositionally biased region" description="Polar residues" evidence="2">
    <location>
        <begin position="966"/>
        <end position="976"/>
    </location>
</feature>
<reference evidence="3" key="1">
    <citation type="journal article" date="2021" name="Genome Biol. Evol.">
        <title>The assembled and annotated genome of the fairy-ring fungus Marasmius oreades.</title>
        <authorList>
            <person name="Hiltunen M."/>
            <person name="Ament-Velasquez S.L."/>
            <person name="Johannesson H."/>
        </authorList>
    </citation>
    <scope>NUCLEOTIDE SEQUENCE</scope>
    <source>
        <strain evidence="3">03SP1</strain>
    </source>
</reference>
<dbReference type="KEGG" id="more:E1B28_006829"/>
<feature type="compositionally biased region" description="Basic residues" evidence="2">
    <location>
        <begin position="521"/>
        <end position="534"/>
    </location>
</feature>
<feature type="compositionally biased region" description="Polar residues" evidence="2">
    <location>
        <begin position="431"/>
        <end position="446"/>
    </location>
</feature>
<feature type="region of interest" description="Disordered" evidence="2">
    <location>
        <begin position="837"/>
        <end position="1045"/>
    </location>
</feature>
<feature type="compositionally biased region" description="Basic and acidic residues" evidence="2">
    <location>
        <begin position="64"/>
        <end position="79"/>
    </location>
</feature>
<dbReference type="RefSeq" id="XP_043012626.1">
    <property type="nucleotide sequence ID" value="XM_043151530.1"/>
</dbReference>
<feature type="region of interest" description="Disordered" evidence="2">
    <location>
        <begin position="1"/>
        <end position="612"/>
    </location>
</feature>
<organism evidence="3 4">
    <name type="scientific">Marasmius oreades</name>
    <name type="common">fairy-ring Marasmius</name>
    <dbReference type="NCBI Taxonomy" id="181124"/>
    <lineage>
        <taxon>Eukaryota</taxon>
        <taxon>Fungi</taxon>
        <taxon>Dikarya</taxon>
        <taxon>Basidiomycota</taxon>
        <taxon>Agaricomycotina</taxon>
        <taxon>Agaricomycetes</taxon>
        <taxon>Agaricomycetidae</taxon>
        <taxon>Agaricales</taxon>
        <taxon>Marasmiineae</taxon>
        <taxon>Marasmiaceae</taxon>
        <taxon>Marasmius</taxon>
    </lineage>
</organism>
<dbReference type="GeneID" id="66075905"/>
<feature type="compositionally biased region" description="Basic and acidic residues" evidence="2">
    <location>
        <begin position="23"/>
        <end position="50"/>
    </location>
</feature>
<sequence length="1262" mass="137928">MGSSSPTNSTLLMELRPANGSRVDVDRERDTARFMKDREREHDRERENHYYHQSGPPVVSDRVPIPRERERDYERDRPVMHHAQTLPTPIRRSPLPAQLPSTSKSNSRPSSPKLYYPYSNGSAPHPHDTQRRHTVTLPPSSSSSAPSLGRPSRHSDIRSHPETIIVQRPLPSPSAHPTSYSRHQLHPQRHPQSQGRDEDVIMVSPISPQTAGVAGPPFAPRSAHPTSHSTHPNPPIMRRSSMVGSSGIPPLHGSSAGTGATATSPILVSPADPEDPQKSSILGKRERDREPDSRRNSASGASGPPLARSRSRSGSGSRPSSVVLAPHLVRSGHGGPVVRTSDSPRTHPAAHAPPPPPPHPSSYSHPHPYSHPSQPQRSSPHPTPHSATLPHPSSGTVYSNVLPAPGSVPPGSVVYVYGYPPPGQSQPSQMVHPSQSQPPVMTSGSHASPLPTPHPQSQTQHTPVHSSHSPLTARPPISIPPSSTSHPHSQSQNQPVQRRQTYPQQVQNQPAQPPPPPPSHSHSHSHPQSHHAHHPSQTQQHPHHNPHHSQSQSHQQQQPSHHSGKLGPHSPSMKHAVLTPSQNPTGSSQSQQPHPHHPYHPPSASSSSSSAASSVTSSFQQILNTTYLDLLTVVNKETNASIHSFEKERARREKLERALEERDRLLRQRDEEILTLNTALRGGTGAVSVPVSTVMDQERDKDKAMSKLQSDITHLKGELMGLKDDNADMQEEIEVLHRKLAAGGGDNGGGKDREVERLRVMESKHVAEITMLTEQVERWREEARTWREEKMQLVGSLDETERELRALIEQRKQVEESSANAEQSVSMITTSPIDAITASPLPFTGPLPSLSPRPTSRQSNLNSSPHHAQSIPVPPIMGSLPSTSPRNQLVTTNDTANAIGRPGSRSGVVDERRHPPHHSHPPPRPHVSLPASLTEERPLSARPLSAVSPYPSMSLPLPTLEKPSPRLTSAHLSPNQLPLHLPAPSPSNSTSRPPSRPTMNGRKRSREDANTERGHRRDSGSSAAHEHEDVEKPETPSRADPSHSFPSLIVQEKASKVLKRNSGDDVSTSSAHSDGAGVPGIPTTKNPYLMHTQLRPKSGSLSVEDGVFRHVQHPHSKSMHLSQLHYQQQQQTSSSFWKNVPSSACSAPVKKDEEPKLSFKHFTLLYEGVGTDYVCLQCKVSTTTKRKAFPNTTPFPELLDHSWREHEERCKDILKYSPSKLTEEQVLLKGGGGVLLGKAAGSGHGGHKTSSSHMRKEKSNNK</sequence>
<feature type="coiled-coil region" evidence="1">
    <location>
        <begin position="769"/>
        <end position="824"/>
    </location>
</feature>
<feature type="compositionally biased region" description="Polar residues" evidence="2">
    <location>
        <begin position="1"/>
        <end position="11"/>
    </location>
</feature>
<feature type="compositionally biased region" description="Low complexity" evidence="2">
    <location>
        <begin position="100"/>
        <end position="112"/>
    </location>
</feature>
<feature type="compositionally biased region" description="Basic residues" evidence="2">
    <location>
        <begin position="914"/>
        <end position="923"/>
    </location>
</feature>
<keyword evidence="1" id="KW-0175">Coiled coil</keyword>
<feature type="compositionally biased region" description="Low complexity" evidence="2">
    <location>
        <begin position="602"/>
        <end position="612"/>
    </location>
</feature>
<feature type="region of interest" description="Disordered" evidence="2">
    <location>
        <begin position="1057"/>
        <end position="1086"/>
    </location>
</feature>
<accession>A0A9P7UWV4</accession>
<evidence type="ECO:0000256" key="1">
    <source>
        <dbReference type="SAM" id="Coils"/>
    </source>
</evidence>
<feature type="compositionally biased region" description="Pro residues" evidence="2">
    <location>
        <begin position="351"/>
        <end position="360"/>
    </location>
</feature>
<evidence type="ECO:0000313" key="3">
    <source>
        <dbReference type="EMBL" id="KAG7096156.1"/>
    </source>
</evidence>
<feature type="compositionally biased region" description="Basic and acidic residues" evidence="2">
    <location>
        <begin position="283"/>
        <end position="295"/>
    </location>
</feature>
<protein>
    <submittedName>
        <fullName evidence="3">Uncharacterized protein</fullName>
    </submittedName>
</protein>
<dbReference type="AlphaFoldDB" id="A0A9P7UWV4"/>
<gene>
    <name evidence="3" type="ORF">E1B28_006829</name>
</gene>
<proteinExistence type="predicted"/>
<evidence type="ECO:0000313" key="4">
    <source>
        <dbReference type="Proteomes" id="UP001049176"/>
    </source>
</evidence>
<feature type="compositionally biased region" description="Low complexity" evidence="2">
    <location>
        <begin position="220"/>
        <end position="231"/>
    </location>
</feature>
<dbReference type="Proteomes" id="UP001049176">
    <property type="component" value="Chromosome 3"/>
</dbReference>
<feature type="compositionally biased region" description="Basic and acidic residues" evidence="2">
    <location>
        <begin position="1005"/>
        <end position="1041"/>
    </location>
</feature>
<feature type="region of interest" description="Disordered" evidence="2">
    <location>
        <begin position="1238"/>
        <end position="1262"/>
    </location>
</feature>
<comment type="caution">
    <text evidence="3">The sequence shown here is derived from an EMBL/GenBank/DDBJ whole genome shotgun (WGS) entry which is preliminary data.</text>
</comment>
<dbReference type="OrthoDB" id="2991710at2759"/>
<evidence type="ECO:0000256" key="2">
    <source>
        <dbReference type="SAM" id="MobiDB-lite"/>
    </source>
</evidence>
<feature type="compositionally biased region" description="Low complexity" evidence="2">
    <location>
        <begin position="361"/>
        <end position="386"/>
    </location>
</feature>
<dbReference type="EMBL" id="CM032183">
    <property type="protein sequence ID" value="KAG7096156.1"/>
    <property type="molecule type" value="Genomic_DNA"/>
</dbReference>